<organism evidence="9 10">
    <name type="scientific">Thermococcus camini</name>
    <dbReference type="NCBI Taxonomy" id="2016373"/>
    <lineage>
        <taxon>Archaea</taxon>
        <taxon>Methanobacteriati</taxon>
        <taxon>Methanobacteriota</taxon>
        <taxon>Thermococci</taxon>
        <taxon>Thermococcales</taxon>
        <taxon>Thermococcaceae</taxon>
        <taxon>Thermococcus</taxon>
    </lineage>
</organism>
<dbReference type="InterPro" id="IPR028994">
    <property type="entry name" value="Integrin_alpha_N"/>
</dbReference>
<dbReference type="InterPro" id="IPR000601">
    <property type="entry name" value="PKD_dom"/>
</dbReference>
<protein>
    <submittedName>
        <fullName evidence="9">CGP-CTERM domain-containing protein</fullName>
    </submittedName>
</protein>
<dbReference type="AlphaFoldDB" id="A0A7G2D995"/>
<gene>
    <name evidence="9" type="ORF">TIRI35C_0581</name>
</gene>
<keyword evidence="3" id="KW-0732">Signal</keyword>
<keyword evidence="5" id="KW-1133">Transmembrane helix</keyword>
<keyword evidence="10" id="KW-1185">Reference proteome</keyword>
<dbReference type="GO" id="GO:0006816">
    <property type="term" value="P:calcium ion transport"/>
    <property type="evidence" value="ECO:0007669"/>
    <property type="project" value="TreeGrafter"/>
</dbReference>
<dbReference type="PANTHER" id="PTHR46730:SF1">
    <property type="entry name" value="PLAT DOMAIN-CONTAINING PROTEIN"/>
    <property type="match status" value="1"/>
</dbReference>
<keyword evidence="4" id="KW-0677">Repeat</keyword>
<feature type="domain" description="PKD" evidence="8">
    <location>
        <begin position="845"/>
        <end position="932"/>
    </location>
</feature>
<dbReference type="KEGG" id="tcq:TIRI35C_0581"/>
<dbReference type="EMBL" id="LR881183">
    <property type="protein sequence ID" value="CAD5243735.1"/>
    <property type="molecule type" value="Genomic_DNA"/>
</dbReference>
<comment type="subcellular location">
    <subcellularLocation>
        <location evidence="1">Membrane</location>
        <topology evidence="1">Multi-pass membrane protein</topology>
    </subcellularLocation>
</comment>
<evidence type="ECO:0000313" key="9">
    <source>
        <dbReference type="EMBL" id="CAD5243735.1"/>
    </source>
</evidence>
<evidence type="ECO:0000256" key="2">
    <source>
        <dbReference type="ARBA" id="ARBA00022692"/>
    </source>
</evidence>
<dbReference type="SUPFAM" id="SSF49299">
    <property type="entry name" value="PKD domain"/>
    <property type="match status" value="3"/>
</dbReference>
<evidence type="ECO:0000256" key="4">
    <source>
        <dbReference type="ARBA" id="ARBA00022737"/>
    </source>
</evidence>
<dbReference type="InterPro" id="IPR027552">
    <property type="entry name" value="CGP_CTERM"/>
</dbReference>
<dbReference type="Gene3D" id="2.130.10.130">
    <property type="entry name" value="Integrin alpha, N-terminal"/>
    <property type="match status" value="1"/>
</dbReference>
<reference evidence="9 10" key="1">
    <citation type="submission" date="2020-09" db="EMBL/GenBank/DDBJ databases">
        <authorList>
            <person name="Courtine D."/>
        </authorList>
    </citation>
    <scope>NUCLEOTIDE SEQUENCE [LARGE SCALE GENOMIC DNA]</scope>
    <source>
        <strain evidence="9 10">IRI35c</strain>
    </source>
</reference>
<dbReference type="PANTHER" id="PTHR46730">
    <property type="entry name" value="POLYCYSTIN-1"/>
    <property type="match status" value="1"/>
</dbReference>
<dbReference type="Proteomes" id="UP000516304">
    <property type="component" value="Chromosome TIRI35C"/>
</dbReference>
<dbReference type="NCBIfam" id="TIGR04288">
    <property type="entry name" value="CGP_CTERM"/>
    <property type="match status" value="1"/>
</dbReference>
<dbReference type="InterPro" id="IPR013517">
    <property type="entry name" value="FG-GAP"/>
</dbReference>
<dbReference type="FunFam" id="2.60.40.10:FF:000270">
    <property type="entry name" value="Cell surface protein"/>
    <property type="match status" value="2"/>
</dbReference>
<dbReference type="InterPro" id="IPR022409">
    <property type="entry name" value="PKD/Chitinase_dom"/>
</dbReference>
<evidence type="ECO:0000256" key="5">
    <source>
        <dbReference type="ARBA" id="ARBA00022989"/>
    </source>
</evidence>
<dbReference type="InterPro" id="IPR035986">
    <property type="entry name" value="PKD_dom_sf"/>
</dbReference>
<evidence type="ECO:0000313" key="10">
    <source>
        <dbReference type="Proteomes" id="UP000516304"/>
    </source>
</evidence>
<dbReference type="Gene3D" id="2.60.40.10">
    <property type="entry name" value="Immunoglobulins"/>
    <property type="match status" value="3"/>
</dbReference>
<feature type="domain" description="PKD" evidence="8">
    <location>
        <begin position="699"/>
        <end position="753"/>
    </location>
</feature>
<dbReference type="Pfam" id="PF13517">
    <property type="entry name" value="FG-GAP_3"/>
    <property type="match status" value="1"/>
</dbReference>
<name>A0A7G2D995_9EURY</name>
<dbReference type="GO" id="GO:0005886">
    <property type="term" value="C:plasma membrane"/>
    <property type="evidence" value="ECO:0007669"/>
    <property type="project" value="TreeGrafter"/>
</dbReference>
<dbReference type="SMART" id="SM00089">
    <property type="entry name" value="PKD"/>
    <property type="match status" value="3"/>
</dbReference>
<dbReference type="Pfam" id="PF18911">
    <property type="entry name" value="PKD_4"/>
    <property type="match status" value="3"/>
</dbReference>
<evidence type="ECO:0000256" key="1">
    <source>
        <dbReference type="ARBA" id="ARBA00004141"/>
    </source>
</evidence>
<evidence type="ECO:0000259" key="8">
    <source>
        <dbReference type="PROSITE" id="PS50093"/>
    </source>
</evidence>
<dbReference type="PROSITE" id="PS50093">
    <property type="entry name" value="PKD"/>
    <property type="match status" value="3"/>
</dbReference>
<dbReference type="CDD" id="cd00146">
    <property type="entry name" value="PKD"/>
    <property type="match status" value="3"/>
</dbReference>
<evidence type="ECO:0000256" key="7">
    <source>
        <dbReference type="SAM" id="MobiDB-lite"/>
    </source>
</evidence>
<sequence>MKKGTALLVWLFLIISLLAVPSHSVKAGEADLLYGSGGMVIANEEIIIGDRGDYIWGYENETGGYVVQFHTGYEKWDELVSCDVNGDGKAEIIQGDRSTDKIYIYTMTGDELGKHDVNFEEGDDLACGDVDGDGKEEIIFADRNNWIKVFDGNFNVLGKFKVDDFEIGDSIGAGDFDGDGKAEIVHADYDEDTVRIYDTSGNVMGSFSTEDYFNLKDRDELATGDVNLDGLDEIVIASRDTPTVGIHVFSLGKNGGQYKASEIAKFTVPFKKGDRIAVGDVNTDGVDEILWASQDGYVKAYNMGGELLNGPKGLKTEFTYGAGLAVGDVNGDSIIVGPPNKATMSVVDEVIAVINAPPVDFDVINDTGVFYAEYKNKKGEKQVASVKATHDVKMTIGLTVKTGSMKLGGGSEFSLKTSLGFKMQRETGKSYETAITYKMLSDMADGALYVSTDYDIYEFPIISPPELAIINGEQQYILVSIPKGPPNVHFVNYDSQLHEIGDINTYPTKITELKNYEVGNVLGVFTIEAGKVGSSYEQYTKQLNWKKSKNTFTVGVSLSAKGGGGVSGITTVEGSMEGNYGYERVSTHEVTFSDETSILVAYEGRIDEGDKWYNATGVIYTDSEDGHLVLDFYVPSKGDYYKNRENSPIVFNFGFLHFNYNVLLAMDNPPECTMEVTPTAGKRPLKANFQLHLNDPDNDTMRWELDFGDGFSVEGNGSELDHVYDREGVYNALLTVYDSWGKNSTCSATINVQQNKEPTALFSYSPAELKVGEEVRFIDSSTDPDGKVAGWNWNFGDGSTSTERNPRHTYSQPGKYTVLLTVEDESGLKNAYFKEITVEPRNYLPTADFTFLPKEPKAGEEVSFADKSHDRDGEVVSWSWDFGDGSTSSKAEPVHAFEKAGNYTVTLTVTDDAGGEDVKKITITVKPPEISTTTETTSTESPTPTPSETTSKTTSSTPGGTAGSPEPSSSSASPSPTSPGGTCGPGLMAVLAILVALWRRR</sequence>
<evidence type="ECO:0000256" key="3">
    <source>
        <dbReference type="ARBA" id="ARBA00022729"/>
    </source>
</evidence>
<feature type="region of interest" description="Disordered" evidence="7">
    <location>
        <begin position="920"/>
        <end position="986"/>
    </location>
</feature>
<feature type="domain" description="PKD" evidence="8">
    <location>
        <begin position="758"/>
        <end position="839"/>
    </location>
</feature>
<keyword evidence="6" id="KW-0472">Membrane</keyword>
<dbReference type="GO" id="GO:0005261">
    <property type="term" value="F:monoatomic cation channel activity"/>
    <property type="evidence" value="ECO:0007669"/>
    <property type="project" value="TreeGrafter"/>
</dbReference>
<proteinExistence type="predicted"/>
<dbReference type="InterPro" id="IPR013783">
    <property type="entry name" value="Ig-like_fold"/>
</dbReference>
<dbReference type="SUPFAM" id="SSF69318">
    <property type="entry name" value="Integrin alpha N-terminal domain"/>
    <property type="match status" value="1"/>
</dbReference>
<evidence type="ECO:0000256" key="6">
    <source>
        <dbReference type="ARBA" id="ARBA00023136"/>
    </source>
</evidence>
<keyword evidence="2" id="KW-0812">Transmembrane</keyword>
<accession>A0A7G2D995</accession>
<feature type="compositionally biased region" description="Low complexity" evidence="7">
    <location>
        <begin position="927"/>
        <end position="980"/>
    </location>
</feature>